<feature type="region of interest" description="Disordered" evidence="1">
    <location>
        <begin position="1"/>
        <end position="60"/>
    </location>
</feature>
<feature type="non-terminal residue" evidence="2">
    <location>
        <position position="88"/>
    </location>
</feature>
<feature type="compositionally biased region" description="Low complexity" evidence="1">
    <location>
        <begin position="8"/>
        <end position="22"/>
    </location>
</feature>
<evidence type="ECO:0000313" key="3">
    <source>
        <dbReference type="Proteomes" id="UP001170310"/>
    </source>
</evidence>
<reference evidence="2" key="1">
    <citation type="submission" date="2023-07" db="EMBL/GenBank/DDBJ databases">
        <title>Genome content predicts the carbon catabolic preferences of heterotrophic bacteria.</title>
        <authorList>
            <person name="Gralka M."/>
        </authorList>
    </citation>
    <scope>NUCLEOTIDE SEQUENCE</scope>
    <source>
        <strain evidence="2">E2R20</strain>
    </source>
</reference>
<sequence>GIPVATLPEKTAAPRAAPAKEALGQGGRVEQDSPQPSKPAKQKPTNPEAKRLNPAQTINEASTRLKIAKTAITDAKAANSALPKTPYT</sequence>
<protein>
    <submittedName>
        <fullName evidence="2">Uncharacterized protein</fullName>
    </submittedName>
</protein>
<feature type="compositionally biased region" description="Low complexity" evidence="1">
    <location>
        <begin position="33"/>
        <end position="44"/>
    </location>
</feature>
<organism evidence="2 3">
    <name type="scientific">Staphylococcus pasteuri_A</name>
    <dbReference type="NCBI Taxonomy" id="3062664"/>
    <lineage>
        <taxon>Bacteria</taxon>
        <taxon>Bacillati</taxon>
        <taxon>Bacillota</taxon>
        <taxon>Bacilli</taxon>
        <taxon>Bacillales</taxon>
        <taxon>Staphylococcaceae</taxon>
        <taxon>Staphylococcus</taxon>
    </lineage>
</organism>
<gene>
    <name evidence="2" type="ORF">Q4528_14200</name>
</gene>
<evidence type="ECO:0000256" key="1">
    <source>
        <dbReference type="SAM" id="MobiDB-lite"/>
    </source>
</evidence>
<dbReference type="RefSeq" id="WP_303522278.1">
    <property type="nucleotide sequence ID" value="NZ_JAUOQO010000425.1"/>
</dbReference>
<dbReference type="Proteomes" id="UP001170310">
    <property type="component" value="Unassembled WGS sequence"/>
</dbReference>
<evidence type="ECO:0000313" key="2">
    <source>
        <dbReference type="EMBL" id="MDO6575264.1"/>
    </source>
</evidence>
<dbReference type="AlphaFoldDB" id="A0AAW7YVC9"/>
<comment type="caution">
    <text evidence="2">The sequence shown here is derived from an EMBL/GenBank/DDBJ whole genome shotgun (WGS) entry which is preliminary data.</text>
</comment>
<feature type="non-terminal residue" evidence="2">
    <location>
        <position position="1"/>
    </location>
</feature>
<accession>A0AAW7YVC9</accession>
<name>A0AAW7YVC9_9STAP</name>
<keyword evidence="3" id="KW-1185">Reference proteome</keyword>
<dbReference type="EMBL" id="JAUOQO010000425">
    <property type="protein sequence ID" value="MDO6575264.1"/>
    <property type="molecule type" value="Genomic_DNA"/>
</dbReference>
<proteinExistence type="predicted"/>